<dbReference type="EMBL" id="OZ034822">
    <property type="protein sequence ID" value="CAL1411027.1"/>
    <property type="molecule type" value="Genomic_DNA"/>
</dbReference>
<proteinExistence type="predicted"/>
<keyword evidence="1" id="KW-1133">Transmembrane helix</keyword>
<evidence type="ECO:0000313" key="3">
    <source>
        <dbReference type="Proteomes" id="UP001497516"/>
    </source>
</evidence>
<evidence type="ECO:0000313" key="2">
    <source>
        <dbReference type="EMBL" id="CAL1411027.1"/>
    </source>
</evidence>
<keyword evidence="1" id="KW-0812">Transmembrane</keyword>
<organism evidence="2 3">
    <name type="scientific">Linum trigynum</name>
    <dbReference type="NCBI Taxonomy" id="586398"/>
    <lineage>
        <taxon>Eukaryota</taxon>
        <taxon>Viridiplantae</taxon>
        <taxon>Streptophyta</taxon>
        <taxon>Embryophyta</taxon>
        <taxon>Tracheophyta</taxon>
        <taxon>Spermatophyta</taxon>
        <taxon>Magnoliopsida</taxon>
        <taxon>eudicotyledons</taxon>
        <taxon>Gunneridae</taxon>
        <taxon>Pentapetalae</taxon>
        <taxon>rosids</taxon>
        <taxon>fabids</taxon>
        <taxon>Malpighiales</taxon>
        <taxon>Linaceae</taxon>
        <taxon>Linum</taxon>
    </lineage>
</organism>
<keyword evidence="1" id="KW-0472">Membrane</keyword>
<evidence type="ECO:0008006" key="4">
    <source>
        <dbReference type="Google" id="ProtNLM"/>
    </source>
</evidence>
<keyword evidence="3" id="KW-1185">Reference proteome</keyword>
<gene>
    <name evidence="2" type="ORF">LTRI10_LOCUS50405</name>
</gene>
<feature type="transmembrane region" description="Helical" evidence="1">
    <location>
        <begin position="20"/>
        <end position="44"/>
    </location>
</feature>
<dbReference type="AlphaFoldDB" id="A0AAV2GL52"/>
<reference evidence="2 3" key="1">
    <citation type="submission" date="2024-04" db="EMBL/GenBank/DDBJ databases">
        <authorList>
            <person name="Fracassetti M."/>
        </authorList>
    </citation>
    <scope>NUCLEOTIDE SEQUENCE [LARGE SCALE GENOMIC DNA]</scope>
</reference>
<accession>A0AAV2GL52</accession>
<dbReference type="Proteomes" id="UP001497516">
    <property type="component" value="Chromosome 9"/>
</dbReference>
<name>A0AAV2GL52_9ROSI</name>
<protein>
    <recommendedName>
        <fullName evidence="4">Secreted protein</fullName>
    </recommendedName>
</protein>
<sequence>MPSHDFFSLCSASRWVSTPSAFATLGGGSLLVVSCTAAVLSFAASSSSSSGLGIGCAFSCWHGILFDSDHLRGID</sequence>
<evidence type="ECO:0000256" key="1">
    <source>
        <dbReference type="SAM" id="Phobius"/>
    </source>
</evidence>